<feature type="transmembrane region" description="Helical" evidence="9">
    <location>
        <begin position="12"/>
        <end position="36"/>
    </location>
</feature>
<dbReference type="InterPro" id="IPR050291">
    <property type="entry name" value="CDF_Transporter"/>
</dbReference>
<dbReference type="PANTHER" id="PTHR43840">
    <property type="entry name" value="MITOCHONDRIAL METAL TRANSPORTER 1-RELATED"/>
    <property type="match status" value="1"/>
</dbReference>
<dbReference type="RefSeq" id="WP_151056071.1">
    <property type="nucleotide sequence ID" value="NZ_CP044222.1"/>
</dbReference>
<feature type="transmembrane region" description="Helical" evidence="9">
    <location>
        <begin position="161"/>
        <end position="180"/>
    </location>
</feature>
<evidence type="ECO:0000313" key="12">
    <source>
        <dbReference type="EMBL" id="QEW07044.1"/>
    </source>
</evidence>
<keyword evidence="6" id="KW-0864">Zinc transport</keyword>
<dbReference type="GO" id="GO:0006826">
    <property type="term" value="P:iron ion transport"/>
    <property type="evidence" value="ECO:0007669"/>
    <property type="project" value="UniProtKB-KW"/>
</dbReference>
<protein>
    <submittedName>
        <fullName evidence="12">Cation transporter</fullName>
    </submittedName>
</protein>
<evidence type="ECO:0000256" key="9">
    <source>
        <dbReference type="SAM" id="Phobius"/>
    </source>
</evidence>
<reference evidence="12 13" key="1">
    <citation type="submission" date="2019-09" db="EMBL/GenBank/DDBJ databases">
        <title>Nitrincola iocasae sp. nov., a bacterium isolated from the sediment collected at a cold seep field in South China Sea.</title>
        <authorList>
            <person name="Zhang H."/>
            <person name="Wang H."/>
            <person name="Li C."/>
        </authorList>
    </citation>
    <scope>NUCLEOTIDE SEQUENCE [LARGE SCALE GENOMIC DNA]</scope>
    <source>
        <strain evidence="12 13">KXZD1103</strain>
    </source>
</reference>
<evidence type="ECO:0000256" key="4">
    <source>
        <dbReference type="ARBA" id="ARBA00022496"/>
    </source>
</evidence>
<dbReference type="Gene3D" id="1.20.1510.10">
    <property type="entry name" value="Cation efflux protein transmembrane domain"/>
    <property type="match status" value="1"/>
</dbReference>
<evidence type="ECO:0000256" key="1">
    <source>
        <dbReference type="ARBA" id="ARBA00004141"/>
    </source>
</evidence>
<organism evidence="12 13">
    <name type="scientific">Nitrincola iocasae</name>
    <dbReference type="NCBI Taxonomy" id="2614693"/>
    <lineage>
        <taxon>Bacteria</taxon>
        <taxon>Pseudomonadati</taxon>
        <taxon>Pseudomonadota</taxon>
        <taxon>Gammaproteobacteria</taxon>
        <taxon>Oceanospirillales</taxon>
        <taxon>Oceanospirillaceae</taxon>
        <taxon>Nitrincola</taxon>
    </lineage>
</organism>
<evidence type="ECO:0000256" key="6">
    <source>
        <dbReference type="ARBA" id="ARBA00022906"/>
    </source>
</evidence>
<dbReference type="InterPro" id="IPR027470">
    <property type="entry name" value="Cation_efflux_CTD"/>
</dbReference>
<evidence type="ECO:0000256" key="2">
    <source>
        <dbReference type="ARBA" id="ARBA00010212"/>
    </source>
</evidence>
<dbReference type="InterPro" id="IPR058533">
    <property type="entry name" value="Cation_efflux_TM"/>
</dbReference>
<evidence type="ECO:0000256" key="8">
    <source>
        <dbReference type="ARBA" id="ARBA00023136"/>
    </source>
</evidence>
<keyword evidence="8 9" id="KW-0472">Membrane</keyword>
<comment type="subcellular location">
    <subcellularLocation>
        <location evidence="1">Membrane</location>
        <topology evidence="1">Multi-pass membrane protein</topology>
    </subcellularLocation>
</comment>
<dbReference type="InterPro" id="IPR027469">
    <property type="entry name" value="Cation_efflux_TMD_sf"/>
</dbReference>
<evidence type="ECO:0000313" key="13">
    <source>
        <dbReference type="Proteomes" id="UP000325606"/>
    </source>
</evidence>
<dbReference type="GO" id="GO:0008324">
    <property type="term" value="F:monoatomic cation transmembrane transporter activity"/>
    <property type="evidence" value="ECO:0007669"/>
    <property type="project" value="InterPro"/>
</dbReference>
<gene>
    <name evidence="12" type="ORF">F5I99_11285</name>
</gene>
<dbReference type="FunFam" id="1.20.1510.10:FF:000006">
    <property type="entry name" value="Divalent cation efflux transporter"/>
    <property type="match status" value="1"/>
</dbReference>
<evidence type="ECO:0000256" key="3">
    <source>
        <dbReference type="ARBA" id="ARBA00022448"/>
    </source>
</evidence>
<dbReference type="InterPro" id="IPR002524">
    <property type="entry name" value="Cation_efflux"/>
</dbReference>
<dbReference type="EMBL" id="CP044222">
    <property type="protein sequence ID" value="QEW07044.1"/>
    <property type="molecule type" value="Genomic_DNA"/>
</dbReference>
<dbReference type="KEGG" id="nik:F5I99_11285"/>
<dbReference type="SUPFAM" id="SSF161111">
    <property type="entry name" value="Cation efflux protein transmembrane domain-like"/>
    <property type="match status" value="1"/>
</dbReference>
<dbReference type="InterPro" id="IPR036837">
    <property type="entry name" value="Cation_efflux_CTD_sf"/>
</dbReference>
<keyword evidence="3" id="KW-0813">Transport</keyword>
<feature type="transmembrane region" description="Helical" evidence="9">
    <location>
        <begin position="122"/>
        <end position="140"/>
    </location>
</feature>
<dbReference type="Pfam" id="PF01545">
    <property type="entry name" value="Cation_efflux"/>
    <property type="match status" value="1"/>
</dbReference>
<proteinExistence type="inferred from homology"/>
<dbReference type="NCBIfam" id="TIGR01297">
    <property type="entry name" value="CDF"/>
    <property type="match status" value="1"/>
</dbReference>
<feature type="transmembrane region" description="Helical" evidence="9">
    <location>
        <begin position="84"/>
        <end position="102"/>
    </location>
</feature>
<keyword evidence="6" id="KW-0406">Ion transport</keyword>
<keyword evidence="13" id="KW-1185">Reference proteome</keyword>
<keyword evidence="4" id="KW-0410">Iron transport</keyword>
<dbReference type="Pfam" id="PF16916">
    <property type="entry name" value="ZT_dimer"/>
    <property type="match status" value="1"/>
</dbReference>
<accession>A0A5J6LED2</accession>
<evidence type="ECO:0000256" key="7">
    <source>
        <dbReference type="ARBA" id="ARBA00022989"/>
    </source>
</evidence>
<keyword evidence="7 9" id="KW-1133">Transmembrane helix</keyword>
<dbReference type="PANTHER" id="PTHR43840:SF15">
    <property type="entry name" value="MITOCHONDRIAL METAL TRANSPORTER 1-RELATED"/>
    <property type="match status" value="1"/>
</dbReference>
<evidence type="ECO:0000256" key="5">
    <source>
        <dbReference type="ARBA" id="ARBA00022692"/>
    </source>
</evidence>
<dbReference type="GO" id="GO:0006829">
    <property type="term" value="P:zinc ion transport"/>
    <property type="evidence" value="ECO:0007669"/>
    <property type="project" value="UniProtKB-KW"/>
</dbReference>
<evidence type="ECO:0000259" key="10">
    <source>
        <dbReference type="Pfam" id="PF01545"/>
    </source>
</evidence>
<sequence>MRDTSDQRQAAAQRISIIGAIVNALLSALKVIGGVLTGSTALIADGLHSLSDMATDMMVIFLLGISHKKPDKEHPWGHGRFETLGTVFLAVILLSVAGFMTWDSLKLLFAGEIPSPPSWPALIIAAISILANEVLFFYTLKVGKANHSNLIIANAWHHRTDSLSSIVVLIAIAGAILGVWWLDALAAVLVALLIAKIGIDLLLKSLAELVDTGLPQERVNQLRETALSVDGVIDVHNFRTRMMGGQGLLEMHLQIPAHMSASEGHFIGDIVCAKLKDRFDDIGYIIYHIDTYDDELIPDLTQPLMPSRNEVENHLNAAVSRLLGDCPAYELTIYYAPKFIELEIKFSHEIYALLENTGLAGQTLETNLQEELESLNWFRNIRIWLPVNDSQV</sequence>
<dbReference type="GO" id="GO:0016020">
    <property type="term" value="C:membrane"/>
    <property type="evidence" value="ECO:0007669"/>
    <property type="project" value="UniProtKB-SubCell"/>
</dbReference>
<name>A0A5J6LED2_9GAMM</name>
<dbReference type="Gene3D" id="3.30.70.1350">
    <property type="entry name" value="Cation efflux protein, cytoplasmic domain"/>
    <property type="match status" value="1"/>
</dbReference>
<dbReference type="Proteomes" id="UP000325606">
    <property type="component" value="Chromosome"/>
</dbReference>
<keyword evidence="4" id="KW-0408">Iron</keyword>
<feature type="domain" description="Cation efflux protein transmembrane" evidence="10">
    <location>
        <begin position="17"/>
        <end position="210"/>
    </location>
</feature>
<comment type="similarity">
    <text evidence="2">Belongs to the cation diffusion facilitator (CDF) transporter (TC 2.A.4) family. FieF subfamily.</text>
</comment>
<keyword evidence="5 9" id="KW-0812">Transmembrane</keyword>
<dbReference type="SUPFAM" id="SSF160240">
    <property type="entry name" value="Cation efflux protein cytoplasmic domain-like"/>
    <property type="match status" value="1"/>
</dbReference>
<keyword evidence="6" id="KW-0862">Zinc</keyword>
<evidence type="ECO:0000259" key="11">
    <source>
        <dbReference type="Pfam" id="PF16916"/>
    </source>
</evidence>
<feature type="domain" description="Cation efflux protein cytoplasmic" evidence="11">
    <location>
        <begin position="214"/>
        <end position="292"/>
    </location>
</feature>
<dbReference type="AlphaFoldDB" id="A0A5J6LED2"/>